<evidence type="ECO:0000256" key="1">
    <source>
        <dbReference type="SAM" id="Phobius"/>
    </source>
</evidence>
<evidence type="ECO:0000313" key="2">
    <source>
        <dbReference type="EMBL" id="AAS12998.1"/>
    </source>
</evidence>
<dbReference type="KEGG" id="tde:TDE_2481"/>
<accession>Q73JS9</accession>
<keyword evidence="1" id="KW-0472">Membrane</keyword>
<reference evidence="2 3" key="1">
    <citation type="journal article" date="2004" name="Proc. Natl. Acad. Sci. U.S.A.">
        <title>Comparison of the genome of the oral pathogen Treponema denticola with other spirochete genomes.</title>
        <authorList>
            <person name="Seshadri R."/>
            <person name="Myers G.S."/>
            <person name="Tettelin H."/>
            <person name="Eisen J.A."/>
            <person name="Heidelberg J.F."/>
            <person name="Dodson R.J."/>
            <person name="Davidsen T.M."/>
            <person name="DeBoy R.T."/>
            <person name="Fouts D.E."/>
            <person name="Haft D.H."/>
            <person name="Selengut J."/>
            <person name="Ren Q."/>
            <person name="Brinkac L.M."/>
            <person name="Madupu R."/>
            <person name="Kolonay J."/>
            <person name="Durkin S.A."/>
            <person name="Daugherty S.C."/>
            <person name="Shetty J."/>
            <person name="Shvartsbeyn A."/>
            <person name="Gebregeorgis E."/>
            <person name="Geer K."/>
            <person name="Tsegaye G."/>
            <person name="Malek J."/>
            <person name="Ayodeji B."/>
            <person name="Shatsman S."/>
            <person name="McLeod M.P."/>
            <person name="Smajs D."/>
            <person name="Howell J.K."/>
            <person name="Pal S."/>
            <person name="Amin A."/>
            <person name="Vashisth P."/>
            <person name="McNeill T.Z."/>
            <person name="Xiang Q."/>
            <person name="Sodergren E."/>
            <person name="Baca E."/>
            <person name="Weinstock G.M."/>
            <person name="Norris S.J."/>
            <person name="Fraser C.M."/>
            <person name="Paulsen I.T."/>
        </authorList>
    </citation>
    <scope>NUCLEOTIDE SEQUENCE [LARGE SCALE GENOMIC DNA]</scope>
    <source>
        <strain evidence="3">ATCC 35405 / DSM 14222 / CIP 103919 / JCM 8153 / KCTC 15104</strain>
    </source>
</reference>
<dbReference type="STRING" id="243275.TDE_2481"/>
<dbReference type="PaxDb" id="243275-TDE_2481"/>
<organism evidence="2 3">
    <name type="scientific">Treponema denticola (strain ATCC 35405 / DSM 14222 / CIP 103919 / JCM 8153 / KCTC 15104)</name>
    <dbReference type="NCBI Taxonomy" id="243275"/>
    <lineage>
        <taxon>Bacteria</taxon>
        <taxon>Pseudomonadati</taxon>
        <taxon>Spirochaetota</taxon>
        <taxon>Spirochaetia</taxon>
        <taxon>Spirochaetales</taxon>
        <taxon>Treponemataceae</taxon>
        <taxon>Treponema</taxon>
    </lineage>
</organism>
<keyword evidence="1" id="KW-1133">Transmembrane helix</keyword>
<dbReference type="PATRIC" id="fig|243275.7.peg.2347"/>
<dbReference type="AlphaFoldDB" id="Q73JS9"/>
<proteinExistence type="predicted"/>
<dbReference type="HOGENOM" id="CLU_3278174_0_0_12"/>
<keyword evidence="3" id="KW-1185">Reference proteome</keyword>
<evidence type="ECO:0000313" key="3">
    <source>
        <dbReference type="Proteomes" id="UP000008212"/>
    </source>
</evidence>
<feature type="transmembrane region" description="Helical" evidence="1">
    <location>
        <begin position="20"/>
        <end position="37"/>
    </location>
</feature>
<dbReference type="Proteomes" id="UP000008212">
    <property type="component" value="Chromosome"/>
</dbReference>
<protein>
    <submittedName>
        <fullName evidence="2">Uncharacterized protein</fullName>
    </submittedName>
</protein>
<dbReference type="EMBL" id="AE017226">
    <property type="protein sequence ID" value="AAS12998.1"/>
    <property type="molecule type" value="Genomic_DNA"/>
</dbReference>
<sequence>MMNIGITKNFFSFLRNYLSFRIKFSPLAFLPIIYYPYNILI</sequence>
<name>Q73JS9_TREDE</name>
<keyword evidence="1" id="KW-0812">Transmembrane</keyword>
<gene>
    <name evidence="2" type="ordered locus">TDE_2481</name>
</gene>